<name>A0A2W7T1D1_9BACT</name>
<keyword evidence="4" id="KW-1185">Reference proteome</keyword>
<dbReference type="AlphaFoldDB" id="A0A2W7T1D1"/>
<evidence type="ECO:0000313" key="4">
    <source>
        <dbReference type="Proteomes" id="UP000321927"/>
    </source>
</evidence>
<proteinExistence type="predicted"/>
<dbReference type="RefSeq" id="WP_143244205.1">
    <property type="nucleotide sequence ID" value="NZ_MSSV01000008.1"/>
</dbReference>
<gene>
    <name evidence="2" type="ORF">ESW18_01880</name>
    <name evidence="1" type="ORF">LV84_02133</name>
</gene>
<reference evidence="1 3" key="1">
    <citation type="submission" date="2018-06" db="EMBL/GenBank/DDBJ databases">
        <title>Genomic Encyclopedia of Archaeal and Bacterial Type Strains, Phase II (KMG-II): from individual species to whole genera.</title>
        <authorList>
            <person name="Goeker M."/>
        </authorList>
    </citation>
    <scope>NUCLEOTIDE SEQUENCE [LARGE SCALE GENOMIC DNA]</scope>
    <source>
        <strain evidence="1 3">DSM 22686</strain>
    </source>
</reference>
<accession>A0A2W7T1D1</accession>
<sequence>MLHQLAPHAHHQHEINALSDYQADEHEGISHDHHSDEESSLDFFSKLFANHAHYQQLLNNSPSQVQLSENHNNKNRELKTIVTLFQVTIDEVFLILKQPIPESLGIYKNTYFFSLALRGPPTLG</sequence>
<evidence type="ECO:0000313" key="2">
    <source>
        <dbReference type="EMBL" id="TXD79906.1"/>
    </source>
</evidence>
<dbReference type="Proteomes" id="UP000249115">
    <property type="component" value="Unassembled WGS sequence"/>
</dbReference>
<evidence type="ECO:0000313" key="1">
    <source>
        <dbReference type="EMBL" id="PZX57002.1"/>
    </source>
</evidence>
<reference evidence="2 4" key="2">
    <citation type="submission" date="2019-08" db="EMBL/GenBank/DDBJ databases">
        <title>Genome of Algoriphagus ratkowskyi IC026.</title>
        <authorList>
            <person name="Bowman J.P."/>
        </authorList>
    </citation>
    <scope>NUCLEOTIDE SEQUENCE [LARGE SCALE GENOMIC DNA]</scope>
    <source>
        <strain evidence="2 4">IC026</strain>
    </source>
</reference>
<protein>
    <submittedName>
        <fullName evidence="1">Uncharacterized protein</fullName>
    </submittedName>
</protein>
<dbReference type="EMBL" id="QKZU01000007">
    <property type="protein sequence ID" value="PZX57002.1"/>
    <property type="molecule type" value="Genomic_DNA"/>
</dbReference>
<dbReference type="Proteomes" id="UP000321927">
    <property type="component" value="Unassembled WGS sequence"/>
</dbReference>
<evidence type="ECO:0000313" key="3">
    <source>
        <dbReference type="Proteomes" id="UP000249115"/>
    </source>
</evidence>
<dbReference type="EMBL" id="VORV01000001">
    <property type="protein sequence ID" value="TXD79906.1"/>
    <property type="molecule type" value="Genomic_DNA"/>
</dbReference>
<organism evidence="1 3">
    <name type="scientific">Algoriphagus ratkowskyi</name>
    <dbReference type="NCBI Taxonomy" id="57028"/>
    <lineage>
        <taxon>Bacteria</taxon>
        <taxon>Pseudomonadati</taxon>
        <taxon>Bacteroidota</taxon>
        <taxon>Cytophagia</taxon>
        <taxon>Cytophagales</taxon>
        <taxon>Cyclobacteriaceae</taxon>
        <taxon>Algoriphagus</taxon>
    </lineage>
</organism>
<comment type="caution">
    <text evidence="1">The sequence shown here is derived from an EMBL/GenBank/DDBJ whole genome shotgun (WGS) entry which is preliminary data.</text>
</comment>